<dbReference type="Proteomes" id="UP000245629">
    <property type="component" value="Plasmid unnamed1"/>
</dbReference>
<dbReference type="RefSeq" id="WP_109331183.1">
    <property type="nucleotide sequence ID" value="NZ_CP029356.1"/>
</dbReference>
<keyword evidence="1" id="KW-0805">Transcription regulation</keyword>
<dbReference type="KEGG" id="azz:DEW08_21435"/>
<geneLocation type="plasmid" evidence="6 7">
    <name>unnamed1</name>
</geneLocation>
<evidence type="ECO:0000256" key="3">
    <source>
        <dbReference type="ARBA" id="ARBA00023163"/>
    </source>
</evidence>
<evidence type="ECO:0000313" key="7">
    <source>
        <dbReference type="Proteomes" id="UP000245629"/>
    </source>
</evidence>
<dbReference type="InterPro" id="IPR036271">
    <property type="entry name" value="Tet_transcr_reg_TetR-rel_C_sf"/>
</dbReference>
<dbReference type="EMBL" id="CP029356">
    <property type="protein sequence ID" value="AWK88666.1"/>
    <property type="molecule type" value="Genomic_DNA"/>
</dbReference>
<dbReference type="PANTHER" id="PTHR47506">
    <property type="entry name" value="TRANSCRIPTIONAL REGULATORY PROTEIN"/>
    <property type="match status" value="1"/>
</dbReference>
<dbReference type="AlphaFoldDB" id="A0A2S2CW15"/>
<dbReference type="InterPro" id="IPR009057">
    <property type="entry name" value="Homeodomain-like_sf"/>
</dbReference>
<dbReference type="Pfam" id="PF00440">
    <property type="entry name" value="TetR_N"/>
    <property type="match status" value="1"/>
</dbReference>
<organism evidence="6 7">
    <name type="scientific">Azospirillum thermophilum</name>
    <dbReference type="NCBI Taxonomy" id="2202148"/>
    <lineage>
        <taxon>Bacteria</taxon>
        <taxon>Pseudomonadati</taxon>
        <taxon>Pseudomonadota</taxon>
        <taxon>Alphaproteobacteria</taxon>
        <taxon>Rhodospirillales</taxon>
        <taxon>Azospirillaceae</taxon>
        <taxon>Azospirillum</taxon>
    </lineage>
</organism>
<dbReference type="PRINTS" id="PR00455">
    <property type="entry name" value="HTHTETR"/>
</dbReference>
<dbReference type="PANTHER" id="PTHR47506:SF6">
    <property type="entry name" value="HTH-TYPE TRANSCRIPTIONAL REPRESSOR NEMR"/>
    <property type="match status" value="1"/>
</dbReference>
<keyword evidence="2 4" id="KW-0238">DNA-binding</keyword>
<name>A0A2S2CW15_9PROT</name>
<proteinExistence type="predicted"/>
<dbReference type="InterPro" id="IPR011075">
    <property type="entry name" value="TetR_C"/>
</dbReference>
<gene>
    <name evidence="6" type="ORF">DEW08_21435</name>
</gene>
<dbReference type="Pfam" id="PF16925">
    <property type="entry name" value="TetR_C_13"/>
    <property type="match status" value="1"/>
</dbReference>
<evidence type="ECO:0000256" key="2">
    <source>
        <dbReference type="ARBA" id="ARBA00023125"/>
    </source>
</evidence>
<dbReference type="Gene3D" id="1.10.357.10">
    <property type="entry name" value="Tetracycline Repressor, domain 2"/>
    <property type="match status" value="1"/>
</dbReference>
<evidence type="ECO:0000259" key="5">
    <source>
        <dbReference type="PROSITE" id="PS50977"/>
    </source>
</evidence>
<keyword evidence="6" id="KW-0614">Plasmid</keyword>
<keyword evidence="3" id="KW-0804">Transcription</keyword>
<feature type="domain" description="HTH tetR-type" evidence="5">
    <location>
        <begin position="8"/>
        <end position="68"/>
    </location>
</feature>
<accession>A0A2S2CW15</accession>
<dbReference type="SUPFAM" id="SSF48498">
    <property type="entry name" value="Tetracyclin repressor-like, C-terminal domain"/>
    <property type="match status" value="1"/>
</dbReference>
<dbReference type="SUPFAM" id="SSF46689">
    <property type="entry name" value="Homeodomain-like"/>
    <property type="match status" value="1"/>
</dbReference>
<dbReference type="GO" id="GO:0003677">
    <property type="term" value="F:DNA binding"/>
    <property type="evidence" value="ECO:0007669"/>
    <property type="project" value="UniProtKB-UniRule"/>
</dbReference>
<dbReference type="InterPro" id="IPR001647">
    <property type="entry name" value="HTH_TetR"/>
</dbReference>
<protein>
    <submittedName>
        <fullName evidence="6">TetR family transcriptional regulator</fullName>
    </submittedName>
</protein>
<evidence type="ECO:0000256" key="1">
    <source>
        <dbReference type="ARBA" id="ARBA00023015"/>
    </source>
</evidence>
<feature type="DNA-binding region" description="H-T-H motif" evidence="4">
    <location>
        <begin position="31"/>
        <end position="50"/>
    </location>
</feature>
<keyword evidence="7" id="KW-1185">Reference proteome</keyword>
<dbReference type="OrthoDB" id="9811084at2"/>
<reference evidence="7" key="1">
    <citation type="submission" date="2018-05" db="EMBL/GenBank/DDBJ databases">
        <title>Azospirillum thermophila sp. nov., a novel isolated from hot spring.</title>
        <authorList>
            <person name="Zhao Z."/>
        </authorList>
    </citation>
    <scope>NUCLEOTIDE SEQUENCE [LARGE SCALE GENOMIC DNA]</scope>
    <source>
        <strain evidence="7">CFH 70021</strain>
        <plasmid evidence="7">unnamed1</plasmid>
    </source>
</reference>
<evidence type="ECO:0000313" key="6">
    <source>
        <dbReference type="EMBL" id="AWK88666.1"/>
    </source>
</evidence>
<evidence type="ECO:0000256" key="4">
    <source>
        <dbReference type="PROSITE-ProRule" id="PRU00335"/>
    </source>
</evidence>
<sequence length="201" mass="21682">MTTAAHTIDARRHILETGQRIIGGKGFSAVGLNEILAAAGVPKGSFYHYFSSKDAFGEALLETYFRNYLAALDTLLSKPGLTGAERLMGYWEHWLSTQASCDPQGKCLAVKLGAEVSDLSEAMRAVLERGTAQLVRRVARAIEEGVADGSLSIEGDAMTLAQTLYQLWLGASLLGKITRDIQPLETALAATRRLLNLDRAG</sequence>
<dbReference type="PROSITE" id="PS50977">
    <property type="entry name" value="HTH_TETR_2"/>
    <property type="match status" value="1"/>
</dbReference>